<gene>
    <name evidence="2" type="ORF">JCGZ_12709</name>
</gene>
<sequence>MDGRFVCLSEHFSPCLSIELFEHKGKTYPSLKIFADVIDILVVEPKEYKLEKENKKEEKGEPDEEGVEGPQAAEEEGKKEE</sequence>
<protein>
    <submittedName>
        <fullName evidence="2">Uncharacterized protein</fullName>
    </submittedName>
</protein>
<dbReference type="OrthoDB" id="4822at2759"/>
<evidence type="ECO:0000313" key="3">
    <source>
        <dbReference type="Proteomes" id="UP000027138"/>
    </source>
</evidence>
<dbReference type="AlphaFoldDB" id="A0A067KHE2"/>
<keyword evidence="3" id="KW-1185">Reference proteome</keyword>
<feature type="region of interest" description="Disordered" evidence="1">
    <location>
        <begin position="51"/>
        <end position="81"/>
    </location>
</feature>
<organism evidence="2 3">
    <name type="scientific">Jatropha curcas</name>
    <name type="common">Barbados nut</name>
    <dbReference type="NCBI Taxonomy" id="180498"/>
    <lineage>
        <taxon>Eukaryota</taxon>
        <taxon>Viridiplantae</taxon>
        <taxon>Streptophyta</taxon>
        <taxon>Embryophyta</taxon>
        <taxon>Tracheophyta</taxon>
        <taxon>Spermatophyta</taxon>
        <taxon>Magnoliopsida</taxon>
        <taxon>eudicotyledons</taxon>
        <taxon>Gunneridae</taxon>
        <taxon>Pentapetalae</taxon>
        <taxon>rosids</taxon>
        <taxon>fabids</taxon>
        <taxon>Malpighiales</taxon>
        <taxon>Euphorbiaceae</taxon>
        <taxon>Crotonoideae</taxon>
        <taxon>Jatropheae</taxon>
        <taxon>Jatropha</taxon>
    </lineage>
</organism>
<dbReference type="Proteomes" id="UP000027138">
    <property type="component" value="Unassembled WGS sequence"/>
</dbReference>
<evidence type="ECO:0000313" key="2">
    <source>
        <dbReference type="EMBL" id="KDP34428.1"/>
    </source>
</evidence>
<proteinExistence type="predicted"/>
<dbReference type="EMBL" id="KK914530">
    <property type="protein sequence ID" value="KDP34428.1"/>
    <property type="molecule type" value="Genomic_DNA"/>
</dbReference>
<accession>A0A067KHE2</accession>
<evidence type="ECO:0000256" key="1">
    <source>
        <dbReference type="SAM" id="MobiDB-lite"/>
    </source>
</evidence>
<reference evidence="2 3" key="1">
    <citation type="journal article" date="2014" name="PLoS ONE">
        <title>Global Analysis of Gene Expression Profiles in Physic Nut (Jatropha curcas L.) Seedlings Exposed to Salt Stress.</title>
        <authorList>
            <person name="Zhang L."/>
            <person name="Zhang C."/>
            <person name="Wu P."/>
            <person name="Chen Y."/>
            <person name="Li M."/>
            <person name="Jiang H."/>
            <person name="Wu G."/>
        </authorList>
    </citation>
    <scope>NUCLEOTIDE SEQUENCE [LARGE SCALE GENOMIC DNA]</scope>
    <source>
        <strain evidence="3">cv. GZQX0401</strain>
        <tissue evidence="2">Young leaves</tissue>
    </source>
</reference>
<name>A0A067KHE2_JATCU</name>